<evidence type="ECO:0000313" key="2">
    <source>
        <dbReference type="EMBL" id="KRM73012.1"/>
    </source>
</evidence>
<accession>A0A0R2B4Y6</accession>
<proteinExistence type="predicted"/>
<keyword evidence="3" id="KW-1185">Reference proteome</keyword>
<protein>
    <recommendedName>
        <fullName evidence="4">HeH/LEM domain-containing protein</fullName>
    </recommendedName>
</protein>
<evidence type="ECO:0000313" key="3">
    <source>
        <dbReference type="Proteomes" id="UP000051672"/>
    </source>
</evidence>
<dbReference type="STRING" id="1423727.FC34_GL000732"/>
<feature type="compositionally biased region" description="Polar residues" evidence="1">
    <location>
        <begin position="18"/>
        <end position="40"/>
    </location>
</feature>
<dbReference type="Proteomes" id="UP000051672">
    <property type="component" value="Unassembled WGS sequence"/>
</dbReference>
<gene>
    <name evidence="2" type="ORF">FC34_GL000732</name>
</gene>
<feature type="region of interest" description="Disordered" evidence="1">
    <location>
        <begin position="1"/>
        <end position="45"/>
    </location>
</feature>
<reference evidence="2 3" key="1">
    <citation type="journal article" date="2015" name="Genome Announc.">
        <title>Expanding the biotechnology potential of lactobacilli through comparative genomics of 213 strains and associated genera.</title>
        <authorList>
            <person name="Sun Z."/>
            <person name="Harris H.M."/>
            <person name="McCann A."/>
            <person name="Guo C."/>
            <person name="Argimon S."/>
            <person name="Zhang W."/>
            <person name="Yang X."/>
            <person name="Jeffery I.B."/>
            <person name="Cooney J.C."/>
            <person name="Kagawa T.F."/>
            <person name="Liu W."/>
            <person name="Song Y."/>
            <person name="Salvetti E."/>
            <person name="Wrobel A."/>
            <person name="Rasinkangas P."/>
            <person name="Parkhill J."/>
            <person name="Rea M.C."/>
            <person name="O'Sullivan O."/>
            <person name="Ritari J."/>
            <person name="Douillard F.P."/>
            <person name="Paul Ross R."/>
            <person name="Yang R."/>
            <person name="Briner A.E."/>
            <person name="Felis G.E."/>
            <person name="de Vos W.M."/>
            <person name="Barrangou R."/>
            <person name="Klaenhammer T.R."/>
            <person name="Caufield P.W."/>
            <person name="Cui Y."/>
            <person name="Zhang H."/>
            <person name="O'Toole P.W."/>
        </authorList>
    </citation>
    <scope>NUCLEOTIDE SEQUENCE [LARGE SCALE GENOMIC DNA]</scope>
    <source>
        <strain evidence="2 3">DSM 23927</strain>
    </source>
</reference>
<dbReference type="Gene3D" id="1.10.720.30">
    <property type="entry name" value="SAP domain"/>
    <property type="match status" value="1"/>
</dbReference>
<evidence type="ECO:0000256" key="1">
    <source>
        <dbReference type="SAM" id="MobiDB-lite"/>
    </source>
</evidence>
<dbReference type="AlphaFoldDB" id="A0A0R2B4Y6"/>
<name>A0A0R2B4Y6_9LACO</name>
<dbReference type="EMBL" id="AYZQ01000001">
    <property type="protein sequence ID" value="KRM73012.1"/>
    <property type="molecule type" value="Genomic_DNA"/>
</dbReference>
<sequence>MPDSQAGSEPVAKEVPETTASASTEVPEGTTNTEESSTKPTDADTVATIKAYLDAKGILYQTNDTKLDLLALVV</sequence>
<comment type="caution">
    <text evidence="2">The sequence shown here is derived from an EMBL/GenBank/DDBJ whole genome shotgun (WGS) entry which is preliminary data.</text>
</comment>
<organism evidence="2 3">
    <name type="scientific">Lacticaseibacillus brantae DSM 23927</name>
    <dbReference type="NCBI Taxonomy" id="1423727"/>
    <lineage>
        <taxon>Bacteria</taxon>
        <taxon>Bacillati</taxon>
        <taxon>Bacillota</taxon>
        <taxon>Bacilli</taxon>
        <taxon>Lactobacillales</taxon>
        <taxon>Lactobacillaceae</taxon>
        <taxon>Lacticaseibacillus</taxon>
    </lineage>
</organism>
<dbReference type="PATRIC" id="fig|1423727.3.peg.735"/>
<evidence type="ECO:0008006" key="4">
    <source>
        <dbReference type="Google" id="ProtNLM"/>
    </source>
</evidence>
<dbReference type="InterPro" id="IPR036361">
    <property type="entry name" value="SAP_dom_sf"/>
</dbReference>